<organism evidence="2 3">
    <name type="scientific">Citreimonas salinaria</name>
    <dbReference type="NCBI Taxonomy" id="321339"/>
    <lineage>
        <taxon>Bacteria</taxon>
        <taxon>Pseudomonadati</taxon>
        <taxon>Pseudomonadota</taxon>
        <taxon>Alphaproteobacteria</taxon>
        <taxon>Rhodobacterales</taxon>
        <taxon>Roseobacteraceae</taxon>
        <taxon>Citreimonas</taxon>
    </lineage>
</organism>
<dbReference type="OrthoDB" id="9814966at2"/>
<dbReference type="Proteomes" id="UP000199286">
    <property type="component" value="Unassembled WGS sequence"/>
</dbReference>
<dbReference type="Pfam" id="PF12697">
    <property type="entry name" value="Abhydrolase_6"/>
    <property type="match status" value="1"/>
</dbReference>
<proteinExistence type="predicted"/>
<dbReference type="PANTHER" id="PTHR10992:SF1086">
    <property type="entry name" value="AB HYDROLASE-1 DOMAIN-CONTAINING PROTEIN"/>
    <property type="match status" value="1"/>
</dbReference>
<dbReference type="Gene3D" id="3.40.50.1820">
    <property type="entry name" value="alpha/beta hydrolase"/>
    <property type="match status" value="1"/>
</dbReference>
<dbReference type="PANTHER" id="PTHR10992">
    <property type="entry name" value="METHYLESTERASE FAMILY MEMBER"/>
    <property type="match status" value="1"/>
</dbReference>
<dbReference type="InterPro" id="IPR029058">
    <property type="entry name" value="AB_hydrolase_fold"/>
</dbReference>
<keyword evidence="3" id="KW-1185">Reference proteome</keyword>
<gene>
    <name evidence="2" type="ORF">SAMN05444340_106119</name>
</gene>
<keyword evidence="2" id="KW-0378">Hydrolase</keyword>
<dbReference type="GO" id="GO:0080032">
    <property type="term" value="F:methyl jasmonate esterase activity"/>
    <property type="evidence" value="ECO:0007669"/>
    <property type="project" value="TreeGrafter"/>
</dbReference>
<dbReference type="GO" id="GO:0080030">
    <property type="term" value="F:methyl indole-3-acetate esterase activity"/>
    <property type="evidence" value="ECO:0007669"/>
    <property type="project" value="TreeGrafter"/>
</dbReference>
<reference evidence="2 3" key="1">
    <citation type="submission" date="2016-10" db="EMBL/GenBank/DDBJ databases">
        <authorList>
            <person name="de Groot N.N."/>
        </authorList>
    </citation>
    <scope>NUCLEOTIDE SEQUENCE [LARGE SCALE GENOMIC DNA]</scope>
    <source>
        <strain evidence="2 3">DSM 26880</strain>
    </source>
</reference>
<feature type="domain" description="AB hydrolase-1" evidence="1">
    <location>
        <begin position="4"/>
        <end position="228"/>
    </location>
</feature>
<evidence type="ECO:0000313" key="2">
    <source>
        <dbReference type="EMBL" id="SDY36139.1"/>
    </source>
</evidence>
<evidence type="ECO:0000259" key="1">
    <source>
        <dbReference type="Pfam" id="PF12697"/>
    </source>
</evidence>
<dbReference type="EMBL" id="FNPF01000006">
    <property type="protein sequence ID" value="SDY36139.1"/>
    <property type="molecule type" value="Genomic_DNA"/>
</dbReference>
<dbReference type="InterPro" id="IPR000073">
    <property type="entry name" value="AB_hydrolase_1"/>
</dbReference>
<dbReference type="SUPFAM" id="SSF53474">
    <property type="entry name" value="alpha/beta-Hydrolases"/>
    <property type="match status" value="1"/>
</dbReference>
<dbReference type="STRING" id="321339.SAMN05444340_106119"/>
<protein>
    <submittedName>
        <fullName evidence="2">Alpha/beta hydrolase family protein</fullName>
    </submittedName>
</protein>
<dbReference type="AlphaFoldDB" id="A0A1H3J993"/>
<accession>A0A1H3J993</accession>
<dbReference type="InterPro" id="IPR045889">
    <property type="entry name" value="MES/HNL"/>
</dbReference>
<sequence length="235" mass="25579">MARFLLIHGAAHGAWCWRDTIPTLQALGHEARAIDLPGHGADTTPLAEVTLESYADAILSALDEPAIVVGHSMGGYPISVAAERAPERIARLVYLCSYVPWPGLSLAQMRREAPTQPLVPAIRRNDDGVSMRFDPAMARDLFYHDCSDEAVDFALAHLSDQPLAPMQTPAVLGERYASVPRSYIVCERDGAIPPVFQHRMAADFAPEDRHALPTSHSPFLSAPDALARLLDRIAG</sequence>
<evidence type="ECO:0000313" key="3">
    <source>
        <dbReference type="Proteomes" id="UP000199286"/>
    </source>
</evidence>
<dbReference type="RefSeq" id="WP_089882742.1">
    <property type="nucleotide sequence ID" value="NZ_FNPF01000006.1"/>
</dbReference>
<name>A0A1H3J993_9RHOB</name>